<dbReference type="InterPro" id="IPR027417">
    <property type="entry name" value="P-loop_NTPase"/>
</dbReference>
<keyword evidence="8" id="KW-0238">DNA-binding</keyword>
<dbReference type="PROSITE" id="PS51217">
    <property type="entry name" value="UVRD_HELICASE_CTER"/>
    <property type="match status" value="1"/>
</dbReference>
<dbReference type="PATRIC" id="fig|1397108.4.peg.1795"/>
<keyword evidence="2" id="KW-0547">Nucleotide-binding</keyword>
<dbReference type="GO" id="GO:0005829">
    <property type="term" value="C:cytosol"/>
    <property type="evidence" value="ECO:0007669"/>
    <property type="project" value="TreeGrafter"/>
</dbReference>
<keyword evidence="10" id="KW-0413">Isomerase</keyword>
<dbReference type="EC" id="5.6.2.4" evidence="12"/>
<evidence type="ECO:0000256" key="9">
    <source>
        <dbReference type="ARBA" id="ARBA00023204"/>
    </source>
</evidence>
<dbReference type="Proteomes" id="UP000064920">
    <property type="component" value="Chromosome"/>
</dbReference>
<dbReference type="InterPro" id="IPR011335">
    <property type="entry name" value="Restrct_endonuc-II-like"/>
</dbReference>
<accession>A0A0P0AC81</accession>
<dbReference type="SUPFAM" id="SSF52540">
    <property type="entry name" value="P-loop containing nucleoside triphosphate hydrolases"/>
    <property type="match status" value="1"/>
</dbReference>
<dbReference type="NCBIfam" id="TIGR02784">
    <property type="entry name" value="addA_alphas"/>
    <property type="match status" value="1"/>
</dbReference>
<dbReference type="STRING" id="1397108.IMCC12053_1758"/>
<keyword evidence="9" id="KW-0234">DNA repair</keyword>
<evidence type="ECO:0000256" key="4">
    <source>
        <dbReference type="ARBA" id="ARBA00022801"/>
    </source>
</evidence>
<dbReference type="GO" id="GO:0005524">
    <property type="term" value="F:ATP binding"/>
    <property type="evidence" value="ECO:0007669"/>
    <property type="project" value="UniProtKB-UniRule"/>
</dbReference>
<dbReference type="GO" id="GO:0000725">
    <property type="term" value="P:recombinational repair"/>
    <property type="evidence" value="ECO:0007669"/>
    <property type="project" value="TreeGrafter"/>
</dbReference>
<dbReference type="PANTHER" id="PTHR11070">
    <property type="entry name" value="UVRD / RECB / PCRA DNA HELICASE FAMILY MEMBER"/>
    <property type="match status" value="1"/>
</dbReference>
<dbReference type="InterPro" id="IPR014151">
    <property type="entry name" value="DNA_helicase_AddA"/>
</dbReference>
<evidence type="ECO:0000256" key="10">
    <source>
        <dbReference type="ARBA" id="ARBA00023235"/>
    </source>
</evidence>
<name>A0A0P0AC81_9RHOB</name>
<evidence type="ECO:0000313" key="16">
    <source>
        <dbReference type="Proteomes" id="UP000064920"/>
    </source>
</evidence>
<keyword evidence="1" id="KW-0540">Nuclease</keyword>
<keyword evidence="7" id="KW-0067">ATP-binding</keyword>
<evidence type="ECO:0000256" key="12">
    <source>
        <dbReference type="ARBA" id="ARBA00034808"/>
    </source>
</evidence>
<keyword evidence="3" id="KW-0227">DNA damage</keyword>
<dbReference type="Gene3D" id="1.10.486.10">
    <property type="entry name" value="PCRA, domain 4"/>
    <property type="match status" value="1"/>
</dbReference>
<comment type="catalytic activity">
    <reaction evidence="14">
        <text>ATP + H2O = ADP + phosphate + H(+)</text>
        <dbReference type="Rhea" id="RHEA:13065"/>
        <dbReference type="ChEBI" id="CHEBI:15377"/>
        <dbReference type="ChEBI" id="CHEBI:15378"/>
        <dbReference type="ChEBI" id="CHEBI:30616"/>
        <dbReference type="ChEBI" id="CHEBI:43474"/>
        <dbReference type="ChEBI" id="CHEBI:456216"/>
        <dbReference type="EC" id="5.6.2.4"/>
    </reaction>
</comment>
<dbReference type="PROSITE" id="PS51198">
    <property type="entry name" value="UVRD_HELICASE_ATP_BIND"/>
    <property type="match status" value="1"/>
</dbReference>
<dbReference type="PANTHER" id="PTHR11070:SF2">
    <property type="entry name" value="ATP-DEPENDENT DNA HELICASE SRS2"/>
    <property type="match status" value="1"/>
</dbReference>
<dbReference type="KEGG" id="cmar:IMCC12053_1758"/>
<organism evidence="15 16">
    <name type="scientific">Celeribacter marinus</name>
    <dbReference type="NCBI Taxonomy" id="1397108"/>
    <lineage>
        <taxon>Bacteria</taxon>
        <taxon>Pseudomonadati</taxon>
        <taxon>Pseudomonadota</taxon>
        <taxon>Alphaproteobacteria</taxon>
        <taxon>Rhodobacterales</taxon>
        <taxon>Roseobacteraceae</taxon>
        <taxon>Celeribacter</taxon>
    </lineage>
</organism>
<evidence type="ECO:0000256" key="1">
    <source>
        <dbReference type="ARBA" id="ARBA00022722"/>
    </source>
</evidence>
<dbReference type="OrthoDB" id="9810135at2"/>
<reference evidence="15 16" key="1">
    <citation type="submission" date="2015-05" db="EMBL/GenBank/DDBJ databases">
        <authorList>
            <person name="Wang D.B."/>
            <person name="Wang M."/>
        </authorList>
    </citation>
    <scope>NUCLEOTIDE SEQUENCE [LARGE SCALE GENOMIC DNA]</scope>
    <source>
        <strain evidence="15 16">IMCC 12053</strain>
    </source>
</reference>
<dbReference type="Pfam" id="PF00580">
    <property type="entry name" value="UvrD-helicase"/>
    <property type="match status" value="1"/>
</dbReference>
<dbReference type="InterPro" id="IPR038726">
    <property type="entry name" value="PDDEXK_AddAB-type"/>
</dbReference>
<keyword evidence="5" id="KW-0347">Helicase</keyword>
<evidence type="ECO:0000256" key="14">
    <source>
        <dbReference type="ARBA" id="ARBA00048988"/>
    </source>
</evidence>
<evidence type="ECO:0000256" key="11">
    <source>
        <dbReference type="ARBA" id="ARBA00034617"/>
    </source>
</evidence>
<evidence type="ECO:0000256" key="6">
    <source>
        <dbReference type="ARBA" id="ARBA00022839"/>
    </source>
</evidence>
<gene>
    <name evidence="15" type="ORF">IMCC12053_1758</name>
</gene>
<dbReference type="Gene3D" id="3.90.320.10">
    <property type="match status" value="1"/>
</dbReference>
<dbReference type="InterPro" id="IPR000212">
    <property type="entry name" value="DNA_helicase_UvrD/REP"/>
</dbReference>
<dbReference type="AlphaFoldDB" id="A0A0P0AC81"/>
<keyword evidence="16" id="KW-1185">Reference proteome</keyword>
<sequence length="1131" mass="125626">MSHPDEATARQLAAARPDRSTWLAANAGSGKTKVLTDRVTRLLLEGTPPQHILCLTYTKAAASEMQNRLFKRLGEWAMLNEADLRHEVAKLSPHTDLDDALIRHARTLFARAIETPGGLKIQTIHSFCGGLLRRFPLEAGVSPQYRELDDRTSKEILRDVLENISDGPSQKIIDQVALYLSEDVYALASDILSSQEKFDQPRTEQEIWAWFELAEGFDEATLLREVFLGNEPALFAQIATILSSSSKSTDTDFAKECAQWASSEISTDLLKRCATKFLFGEKTKNPLCSKWGHSHGGLPTKDMREKHADALEPLRLLMSRVEKYAPILSRLEDAKRTAILHRFARVLIPKYLAKKSFAGLLDFDDMIRKARDLLSNSMTAQWVLFRLDGGIDHILVDEAQDTSPDQWVVVRRLAEEFASGQGARPDVKRTIFVVGDKKQSIYSFQGADPSGFDDMRDFFDARLQAVDDPLQKLSLEHSFRSSPAILAATDCVFGASNGYGVGGPPRHIAFFDQMPGRVDLWPLIETEAEEKRDDDWEDPLDLTLPTHHNHKLAETIANQISKLLESGSIPAENGAFRAIQPKDILILVRRRSGLFQPLLSKLKEKRLPVAGADLLTVGNELAVRDLCALLSFLSLEDDDLALAEALKSPLFNWSDRQLYALAHNRKAPNLWRELRSRKDEFPQTVAIIDDLRLKLDVLRPYDLLERVLIKHGGRRRFLARLGPEAEDGIDALLGQARTYETTQTPSLTGFLAWFEAEDIKIKRVLDDSSNLIRIMTTHGAKGLESPIVILPDTLPNTKESQVRGALIDLGENRPVHLSGSVSASDITNAARATLLSKAEEERRRLLYVAMTRAEKWLIIAGAGAAPKNGTSWYELVQSGMAELETQALDHPLSGGLRYQVGAWGMHPEGSLVPNDASPTLPYWAQTETSAPPKKRGYISPSELGGAKALSGEDAVLDSEKAKRRGRQIHLLLDSLPDIDPADRKAALHHIHSDAEDAILDHEAEGLLEEAVRVLEGSYTWAVFGSHSLSEVPFSGTLPSLNGYGVHGIIDRLIIESDRVQIVDFKTNSVLPDAAERIPEGILRQLGAYADAVESMYPGRFVETAVLWTKTAELMEVPRDIVRAALQRTTIS</sequence>
<evidence type="ECO:0000256" key="8">
    <source>
        <dbReference type="ARBA" id="ARBA00023125"/>
    </source>
</evidence>
<dbReference type="InterPro" id="IPR014016">
    <property type="entry name" value="UvrD-like_ATP-bd"/>
</dbReference>
<evidence type="ECO:0000256" key="5">
    <source>
        <dbReference type="ARBA" id="ARBA00022806"/>
    </source>
</evidence>
<dbReference type="RefSeq" id="WP_062218075.1">
    <property type="nucleotide sequence ID" value="NZ_CP012023.1"/>
</dbReference>
<keyword evidence="6" id="KW-0269">Exonuclease</keyword>
<dbReference type="SUPFAM" id="SSF52980">
    <property type="entry name" value="Restriction endonuclease-like"/>
    <property type="match status" value="1"/>
</dbReference>
<evidence type="ECO:0000313" key="15">
    <source>
        <dbReference type="EMBL" id="ALI55705.1"/>
    </source>
</evidence>
<evidence type="ECO:0000256" key="2">
    <source>
        <dbReference type="ARBA" id="ARBA00022741"/>
    </source>
</evidence>
<dbReference type="Pfam" id="PF12705">
    <property type="entry name" value="PDDEXK_1"/>
    <property type="match status" value="1"/>
</dbReference>
<dbReference type="GO" id="GO:0043138">
    <property type="term" value="F:3'-5' DNA helicase activity"/>
    <property type="evidence" value="ECO:0007669"/>
    <property type="project" value="UniProtKB-EC"/>
</dbReference>
<dbReference type="GO" id="GO:0004527">
    <property type="term" value="F:exonuclease activity"/>
    <property type="evidence" value="ECO:0007669"/>
    <property type="project" value="UniProtKB-KW"/>
</dbReference>
<comment type="catalytic activity">
    <reaction evidence="11">
        <text>Couples ATP hydrolysis with the unwinding of duplex DNA by translocating in the 3'-5' direction.</text>
        <dbReference type="EC" id="5.6.2.4"/>
    </reaction>
</comment>
<dbReference type="GO" id="GO:0003677">
    <property type="term" value="F:DNA binding"/>
    <property type="evidence" value="ECO:0007669"/>
    <property type="project" value="UniProtKB-KW"/>
</dbReference>
<keyword evidence="4" id="KW-0378">Hydrolase</keyword>
<dbReference type="Gene3D" id="3.40.50.300">
    <property type="entry name" value="P-loop containing nucleotide triphosphate hydrolases"/>
    <property type="match status" value="4"/>
</dbReference>
<dbReference type="EMBL" id="CP012023">
    <property type="protein sequence ID" value="ALI55705.1"/>
    <property type="molecule type" value="Genomic_DNA"/>
</dbReference>
<protein>
    <recommendedName>
        <fullName evidence="12">DNA 3'-5' helicase</fullName>
        <ecNumber evidence="12">5.6.2.4</ecNumber>
    </recommendedName>
    <alternativeName>
        <fullName evidence="13">DNA 3'-5' helicase II</fullName>
    </alternativeName>
</protein>
<dbReference type="InterPro" id="IPR011604">
    <property type="entry name" value="PDDEXK-like_dom_sf"/>
</dbReference>
<dbReference type="GO" id="GO:0033202">
    <property type="term" value="C:DNA helicase complex"/>
    <property type="evidence" value="ECO:0007669"/>
    <property type="project" value="TreeGrafter"/>
</dbReference>
<evidence type="ECO:0000256" key="13">
    <source>
        <dbReference type="ARBA" id="ARBA00034923"/>
    </source>
</evidence>
<evidence type="ECO:0000256" key="3">
    <source>
        <dbReference type="ARBA" id="ARBA00022763"/>
    </source>
</evidence>
<dbReference type="Pfam" id="PF13361">
    <property type="entry name" value="UvrD_C"/>
    <property type="match status" value="1"/>
</dbReference>
<dbReference type="InterPro" id="IPR014017">
    <property type="entry name" value="DNA_helicase_UvrD-like_C"/>
</dbReference>
<evidence type="ECO:0000256" key="7">
    <source>
        <dbReference type="ARBA" id="ARBA00022840"/>
    </source>
</evidence>
<proteinExistence type="predicted"/>